<gene>
    <name evidence="1" type="ORF">CEXT_795101</name>
</gene>
<dbReference type="AlphaFoldDB" id="A0AAV4TVP6"/>
<dbReference type="Proteomes" id="UP001054945">
    <property type="component" value="Unassembled WGS sequence"/>
</dbReference>
<accession>A0AAV4TVP6</accession>
<evidence type="ECO:0000313" key="1">
    <source>
        <dbReference type="EMBL" id="GIY49067.1"/>
    </source>
</evidence>
<proteinExistence type="predicted"/>
<comment type="caution">
    <text evidence="1">The sequence shown here is derived from an EMBL/GenBank/DDBJ whole genome shotgun (WGS) entry which is preliminary data.</text>
</comment>
<name>A0AAV4TVP6_CAEEX</name>
<keyword evidence="2" id="KW-1185">Reference proteome</keyword>
<evidence type="ECO:0000313" key="2">
    <source>
        <dbReference type="Proteomes" id="UP001054945"/>
    </source>
</evidence>
<organism evidence="1 2">
    <name type="scientific">Caerostris extrusa</name>
    <name type="common">Bark spider</name>
    <name type="synonym">Caerostris bankana</name>
    <dbReference type="NCBI Taxonomy" id="172846"/>
    <lineage>
        <taxon>Eukaryota</taxon>
        <taxon>Metazoa</taxon>
        <taxon>Ecdysozoa</taxon>
        <taxon>Arthropoda</taxon>
        <taxon>Chelicerata</taxon>
        <taxon>Arachnida</taxon>
        <taxon>Araneae</taxon>
        <taxon>Araneomorphae</taxon>
        <taxon>Entelegynae</taxon>
        <taxon>Araneoidea</taxon>
        <taxon>Araneidae</taxon>
        <taxon>Caerostris</taxon>
    </lineage>
</organism>
<reference evidence="1 2" key="1">
    <citation type="submission" date="2021-06" db="EMBL/GenBank/DDBJ databases">
        <title>Caerostris extrusa draft genome.</title>
        <authorList>
            <person name="Kono N."/>
            <person name="Arakawa K."/>
        </authorList>
    </citation>
    <scope>NUCLEOTIDE SEQUENCE [LARGE SCALE GENOMIC DNA]</scope>
</reference>
<protein>
    <submittedName>
        <fullName evidence="1">Uncharacterized protein</fullName>
    </submittedName>
</protein>
<sequence length="107" mass="12090">MLRKFFCILETQQRMKNSSLSCIAETGDAIFHEKKPEAVTMATVYSSLRPLKKRKGGYLPFPENYAAFIVVKYIEFGSFATEGHKSSILSFNPSAPWGKIHQPTFVP</sequence>
<dbReference type="EMBL" id="BPLR01011793">
    <property type="protein sequence ID" value="GIY49067.1"/>
    <property type="molecule type" value="Genomic_DNA"/>
</dbReference>